<name>A0A6J4G938_9FLAO</name>
<dbReference type="AlphaFoldDB" id="A0A6J4G938"/>
<protein>
    <submittedName>
        <fullName evidence="1">Uncharacterized protein</fullName>
    </submittedName>
</protein>
<keyword evidence="2" id="KW-1185">Reference proteome</keyword>
<evidence type="ECO:0000313" key="1">
    <source>
        <dbReference type="EMBL" id="CAA9194195.1"/>
    </source>
</evidence>
<dbReference type="EMBL" id="CADCSU010000015">
    <property type="protein sequence ID" value="CAA9194195.1"/>
    <property type="molecule type" value="Genomic_DNA"/>
</dbReference>
<organism evidence="1 2">
    <name type="scientific">Flavobacterium bizetiae</name>
    <dbReference type="NCBI Taxonomy" id="2704140"/>
    <lineage>
        <taxon>Bacteria</taxon>
        <taxon>Pseudomonadati</taxon>
        <taxon>Bacteroidota</taxon>
        <taxon>Flavobacteriia</taxon>
        <taxon>Flavobacteriales</taxon>
        <taxon>Flavobacteriaceae</taxon>
        <taxon>Flavobacterium</taxon>
    </lineage>
</organism>
<dbReference type="Proteomes" id="UP000479938">
    <property type="component" value="Unassembled WGS sequence"/>
</dbReference>
<evidence type="ECO:0000313" key="2">
    <source>
        <dbReference type="Proteomes" id="UP000479938"/>
    </source>
</evidence>
<sequence length="75" mass="7813">MKKQTMQLAEKFGRLTKDEMKNITGGALGTICGARPVPTSICASGMGVAANSGTEDPTKYPGIVGGYCNVIFLCI</sequence>
<reference evidence="1 2" key="1">
    <citation type="submission" date="2020-02" db="EMBL/GenBank/DDBJ databases">
        <authorList>
            <person name="Criscuolo A."/>
        </authorList>
    </citation>
    <scope>NUCLEOTIDE SEQUENCE [LARGE SCALE GENOMIC DNA]</scope>
    <source>
        <strain evidence="1">CIP105534</strain>
    </source>
</reference>
<gene>
    <name evidence="1" type="ORF">FLA105534_00017</name>
</gene>
<proteinExistence type="predicted"/>
<dbReference type="RefSeq" id="WP_173968585.1">
    <property type="nucleotide sequence ID" value="NZ_CADCSU010000015.1"/>
</dbReference>
<accession>A0A6J4G938</accession>